<keyword evidence="3" id="KW-1185">Reference proteome</keyword>
<dbReference type="Proteomes" id="UP001149400">
    <property type="component" value="Unassembled WGS sequence"/>
</dbReference>
<comment type="caution">
    <text evidence="2">The sequence shown here is derived from an EMBL/GenBank/DDBJ whole genome shotgun (WGS) entry which is preliminary data.</text>
</comment>
<evidence type="ECO:0000313" key="2">
    <source>
        <dbReference type="EMBL" id="MDD1795419.1"/>
    </source>
</evidence>
<evidence type="ECO:0000313" key="3">
    <source>
        <dbReference type="Proteomes" id="UP001149400"/>
    </source>
</evidence>
<dbReference type="Pfam" id="PF11695">
    <property type="entry name" value="DUF3291"/>
    <property type="match status" value="1"/>
</dbReference>
<reference evidence="2" key="1">
    <citation type="submission" date="2021-12" db="EMBL/GenBank/DDBJ databases">
        <title>Enterovibrio ZSDZ35 sp. nov. and Enterovibrio ZSDZ42 sp. nov., isolated from coastal seawater in Qingdao.</title>
        <authorList>
            <person name="Zhang P."/>
        </authorList>
    </citation>
    <scope>NUCLEOTIDE SEQUENCE</scope>
    <source>
        <strain evidence="2">ZSDZ42</strain>
    </source>
</reference>
<evidence type="ECO:0000259" key="1">
    <source>
        <dbReference type="Pfam" id="PF11695"/>
    </source>
</evidence>
<organism evidence="2 3">
    <name type="scientific">Enterovibrio gelatinilyticus</name>
    <dbReference type="NCBI Taxonomy" id="2899819"/>
    <lineage>
        <taxon>Bacteria</taxon>
        <taxon>Pseudomonadati</taxon>
        <taxon>Pseudomonadota</taxon>
        <taxon>Gammaproteobacteria</taxon>
        <taxon>Vibrionales</taxon>
        <taxon>Vibrionaceae</taxon>
        <taxon>Enterovibrio</taxon>
    </lineage>
</organism>
<name>A0ABT5R605_9GAMM</name>
<protein>
    <submittedName>
        <fullName evidence="2">DUF3291 domain-containing protein</fullName>
    </submittedName>
</protein>
<dbReference type="InterPro" id="IPR011008">
    <property type="entry name" value="Dimeric_a/b-barrel"/>
</dbReference>
<gene>
    <name evidence="2" type="ORF">LRP50_20005</name>
</gene>
<sequence length="146" mass="16876">MQLAELNIAKAKTPMDDPAMKDFVDNLDPVNAMAEASPGFVWRLKDDSGNATDIQVFDDPDLLVNLSVWDSVESLKTFMFKTHHLNIMKRRSEWFEKPKTHTYVMWWIEDGHIPPLQEAVERLEYLREHGDSQHAFTFADIFSPPA</sequence>
<dbReference type="SUPFAM" id="SSF54909">
    <property type="entry name" value="Dimeric alpha+beta barrel"/>
    <property type="match status" value="1"/>
</dbReference>
<dbReference type="EMBL" id="JAJUBC010000029">
    <property type="protein sequence ID" value="MDD1795419.1"/>
    <property type="molecule type" value="Genomic_DNA"/>
</dbReference>
<accession>A0ABT5R605</accession>
<dbReference type="InterPro" id="IPR021708">
    <property type="entry name" value="DUF3291"/>
</dbReference>
<proteinExistence type="predicted"/>
<dbReference type="RefSeq" id="WP_274166214.1">
    <property type="nucleotide sequence ID" value="NZ_JAJUBC010000029.1"/>
</dbReference>
<feature type="domain" description="DUF3291" evidence="1">
    <location>
        <begin position="3"/>
        <end position="139"/>
    </location>
</feature>